<protein>
    <submittedName>
        <fullName evidence="2">Uncharacterized protein</fullName>
    </submittedName>
</protein>
<comment type="caution">
    <text evidence="2">The sequence shown here is derived from an EMBL/GenBank/DDBJ whole genome shotgun (WGS) entry which is preliminary data.</text>
</comment>
<dbReference type="EMBL" id="BPVZ01000050">
    <property type="protein sequence ID" value="GKV18344.1"/>
    <property type="molecule type" value="Genomic_DNA"/>
</dbReference>
<proteinExistence type="predicted"/>
<sequence>MMGRQVGDPTVVSSSIALLQERFKQLQKVREKRQGKDLLKQFSESECVAPTTPREPNRCSLQPKVIHHFRAPSDQDSHSLRLNSQSRHADLRVWPNSAATSANTSRNFQNSDVDTSLHL</sequence>
<gene>
    <name evidence="2" type="ORF">SLEP1_g28743</name>
</gene>
<dbReference type="AlphaFoldDB" id="A0AAV5K401"/>
<evidence type="ECO:0000313" key="2">
    <source>
        <dbReference type="EMBL" id="GKV18344.1"/>
    </source>
</evidence>
<organism evidence="2 3">
    <name type="scientific">Rubroshorea leprosula</name>
    <dbReference type="NCBI Taxonomy" id="152421"/>
    <lineage>
        <taxon>Eukaryota</taxon>
        <taxon>Viridiplantae</taxon>
        <taxon>Streptophyta</taxon>
        <taxon>Embryophyta</taxon>
        <taxon>Tracheophyta</taxon>
        <taxon>Spermatophyta</taxon>
        <taxon>Magnoliopsida</taxon>
        <taxon>eudicotyledons</taxon>
        <taxon>Gunneridae</taxon>
        <taxon>Pentapetalae</taxon>
        <taxon>rosids</taxon>
        <taxon>malvids</taxon>
        <taxon>Malvales</taxon>
        <taxon>Dipterocarpaceae</taxon>
        <taxon>Rubroshorea</taxon>
    </lineage>
</organism>
<dbReference type="PANTHER" id="PTHR34570:SF20">
    <property type="entry name" value="MYB-CC TYPE TRANSCRIPTION FACTOR LHEQLE-CONTAINING DOMAIN-CONTAINING PROTEIN"/>
    <property type="match status" value="1"/>
</dbReference>
<dbReference type="PANTHER" id="PTHR34570">
    <property type="entry name" value="OS03G0593100 PROTEIN"/>
    <property type="match status" value="1"/>
</dbReference>
<feature type="region of interest" description="Disordered" evidence="1">
    <location>
        <begin position="96"/>
        <end position="119"/>
    </location>
</feature>
<accession>A0AAV5K401</accession>
<name>A0AAV5K401_9ROSI</name>
<evidence type="ECO:0000313" key="3">
    <source>
        <dbReference type="Proteomes" id="UP001054252"/>
    </source>
</evidence>
<evidence type="ECO:0000256" key="1">
    <source>
        <dbReference type="SAM" id="MobiDB-lite"/>
    </source>
</evidence>
<dbReference type="Proteomes" id="UP001054252">
    <property type="component" value="Unassembled WGS sequence"/>
</dbReference>
<keyword evidence="3" id="KW-1185">Reference proteome</keyword>
<feature type="compositionally biased region" description="Polar residues" evidence="1">
    <location>
        <begin position="97"/>
        <end position="119"/>
    </location>
</feature>
<reference evidence="2 3" key="1">
    <citation type="journal article" date="2021" name="Commun. Biol.">
        <title>The genome of Shorea leprosula (Dipterocarpaceae) highlights the ecological relevance of drought in aseasonal tropical rainforests.</title>
        <authorList>
            <person name="Ng K.K.S."/>
            <person name="Kobayashi M.J."/>
            <person name="Fawcett J.A."/>
            <person name="Hatakeyama M."/>
            <person name="Paape T."/>
            <person name="Ng C.H."/>
            <person name="Ang C.C."/>
            <person name="Tnah L.H."/>
            <person name="Lee C.T."/>
            <person name="Nishiyama T."/>
            <person name="Sese J."/>
            <person name="O'Brien M.J."/>
            <person name="Copetti D."/>
            <person name="Mohd Noor M.I."/>
            <person name="Ong R.C."/>
            <person name="Putra M."/>
            <person name="Sireger I.Z."/>
            <person name="Indrioko S."/>
            <person name="Kosugi Y."/>
            <person name="Izuno A."/>
            <person name="Isagi Y."/>
            <person name="Lee S.L."/>
            <person name="Shimizu K.K."/>
        </authorList>
    </citation>
    <scope>NUCLEOTIDE SEQUENCE [LARGE SCALE GENOMIC DNA]</scope>
    <source>
        <strain evidence="2">214</strain>
    </source>
</reference>